<dbReference type="RefSeq" id="WP_108674130.1">
    <property type="nucleotide sequence ID" value="NZ_CP025628.1"/>
</dbReference>
<gene>
    <name evidence="9" type="primary">mreC</name>
    <name evidence="9" type="ORF">CKSOR_00635</name>
</gene>
<evidence type="ECO:0000259" key="8">
    <source>
        <dbReference type="Pfam" id="PF04085"/>
    </source>
</evidence>
<keyword evidence="10" id="KW-1185">Reference proteome</keyword>
<dbReference type="PANTHER" id="PTHR34138:SF1">
    <property type="entry name" value="CELL SHAPE-DETERMINING PROTEIN MREC"/>
    <property type="match status" value="1"/>
</dbReference>
<dbReference type="InterPro" id="IPR007221">
    <property type="entry name" value="MreC"/>
</dbReference>
<keyword evidence="7" id="KW-0812">Transmembrane</keyword>
<protein>
    <recommendedName>
        <fullName evidence="2 5">Cell shape-determining protein MreC</fullName>
    </recommendedName>
    <alternativeName>
        <fullName evidence="4 5">Cell shape protein MreC</fullName>
    </alternativeName>
</protein>
<comment type="function">
    <text evidence="5">Involved in formation and maintenance of cell shape.</text>
</comment>
<dbReference type="InterPro" id="IPR055342">
    <property type="entry name" value="MreC_beta-barrel_core"/>
</dbReference>
<proteinExistence type="inferred from homology"/>
<comment type="similarity">
    <text evidence="1 5">Belongs to the MreC family.</text>
</comment>
<evidence type="ECO:0000256" key="2">
    <source>
        <dbReference type="ARBA" id="ARBA00013855"/>
    </source>
</evidence>
<evidence type="ECO:0000313" key="9">
    <source>
        <dbReference type="EMBL" id="AWD32736.1"/>
    </source>
</evidence>
<dbReference type="InterPro" id="IPR042177">
    <property type="entry name" value="Cell/Rod_1"/>
</dbReference>
<evidence type="ECO:0000256" key="1">
    <source>
        <dbReference type="ARBA" id="ARBA00009369"/>
    </source>
</evidence>
<feature type="domain" description="Rod shape-determining protein MreC beta-barrel core" evidence="8">
    <location>
        <begin position="135"/>
        <end position="277"/>
    </location>
</feature>
<dbReference type="Proteomes" id="UP000266796">
    <property type="component" value="Chromosome"/>
</dbReference>
<name>A0A3Q8EXA4_9PROT</name>
<reference evidence="9 10" key="1">
    <citation type="journal article" date="2018" name="Parasitology">
        <title>The reduced genome of Candidatus Kinetoplastibacterium sorsogonicusi, the endosymbiont of Kentomonas sorsogonicus (Trypanosomatidae): loss of the haem-synthesis pathway.</title>
        <authorList>
            <person name="Silva F.M."/>
            <person name="Kostygov A.Y."/>
            <person name="Spodareva V.V."/>
            <person name="Butenko A."/>
            <person name="Tossou R."/>
            <person name="Lukes J."/>
            <person name="Yurchenko V."/>
            <person name="Alves J.M.P."/>
        </authorList>
    </citation>
    <scope>NUCLEOTIDE SEQUENCE [LARGE SCALE GENOMIC DNA]</scope>
    <source>
        <strain evidence="9 10">MF-08</strain>
    </source>
</reference>
<dbReference type="PANTHER" id="PTHR34138">
    <property type="entry name" value="CELL SHAPE-DETERMINING PROTEIN MREC"/>
    <property type="match status" value="1"/>
</dbReference>
<dbReference type="Pfam" id="PF04085">
    <property type="entry name" value="MreC"/>
    <property type="match status" value="1"/>
</dbReference>
<dbReference type="InterPro" id="IPR042175">
    <property type="entry name" value="Cell/Rod_MreC_2"/>
</dbReference>
<dbReference type="Gene3D" id="2.40.10.350">
    <property type="entry name" value="Rod shape-determining protein MreC, domain 2"/>
    <property type="match status" value="1"/>
</dbReference>
<dbReference type="GO" id="GO:0005886">
    <property type="term" value="C:plasma membrane"/>
    <property type="evidence" value="ECO:0007669"/>
    <property type="project" value="TreeGrafter"/>
</dbReference>
<dbReference type="NCBIfam" id="TIGR00219">
    <property type="entry name" value="mreC"/>
    <property type="match status" value="1"/>
</dbReference>
<organism evidence="9 10">
    <name type="scientific">Candidatus Kinetoplastidibacterium kentomonadis</name>
    <dbReference type="NCBI Taxonomy" id="1576550"/>
    <lineage>
        <taxon>Bacteria</taxon>
        <taxon>Pseudomonadati</taxon>
        <taxon>Pseudomonadota</taxon>
        <taxon>Betaproteobacteria</taxon>
        <taxon>Candidatus Kinetoplastidibacterium</taxon>
    </lineage>
</organism>
<dbReference type="Gene3D" id="2.40.10.340">
    <property type="entry name" value="Rod shape-determining protein MreC, domain 1"/>
    <property type="match status" value="1"/>
</dbReference>
<feature type="coiled-coil region" evidence="6">
    <location>
        <begin position="88"/>
        <end position="115"/>
    </location>
</feature>
<dbReference type="PIRSF" id="PIRSF038471">
    <property type="entry name" value="MreC"/>
    <property type="match status" value="1"/>
</dbReference>
<dbReference type="EMBL" id="CP025628">
    <property type="protein sequence ID" value="AWD32736.1"/>
    <property type="molecule type" value="Genomic_DNA"/>
</dbReference>
<keyword evidence="6" id="KW-0175">Coiled coil</keyword>
<sequence>MQIQRTPILFRRSISNEFKLLFLAFLSVLMMITDAGYNDGYVIPKLREYISLIIYPFQRTAFAPIDMVKKANDWLDAANLSRKENEILQKQRIELAQVLTHASQLESENAQLRRLLGIVDSTSETAIVVEVLYEPKNLSSKHLVFNKGRNAKIIPGMPVIDESGIVGQIIRVTNKTSEAALVSDNKISIPVQILRNGLRLIVSGSGFVNNMEVKYMAADADIEIGDILVTSGIGGIYPAGLSVAKITSVERNNSSGFLKAIASPLSNSNRYRHFLVLCVEQ</sequence>
<evidence type="ECO:0000256" key="6">
    <source>
        <dbReference type="SAM" id="Coils"/>
    </source>
</evidence>
<feature type="transmembrane region" description="Helical" evidence="7">
    <location>
        <begin position="20"/>
        <end position="37"/>
    </location>
</feature>
<keyword evidence="7" id="KW-1133">Transmembrane helix</keyword>
<evidence type="ECO:0000313" key="10">
    <source>
        <dbReference type="Proteomes" id="UP000266796"/>
    </source>
</evidence>
<dbReference type="KEGG" id="kso:CKSOR_00635"/>
<evidence type="ECO:0000256" key="5">
    <source>
        <dbReference type="PIRNR" id="PIRNR038471"/>
    </source>
</evidence>
<dbReference type="GO" id="GO:0008360">
    <property type="term" value="P:regulation of cell shape"/>
    <property type="evidence" value="ECO:0007669"/>
    <property type="project" value="UniProtKB-KW"/>
</dbReference>
<keyword evidence="3 5" id="KW-0133">Cell shape</keyword>
<evidence type="ECO:0000256" key="4">
    <source>
        <dbReference type="ARBA" id="ARBA00032089"/>
    </source>
</evidence>
<dbReference type="OrthoDB" id="9808025at2"/>
<evidence type="ECO:0000256" key="3">
    <source>
        <dbReference type="ARBA" id="ARBA00022960"/>
    </source>
</evidence>
<accession>A0A3Q8EXA4</accession>
<dbReference type="AlphaFoldDB" id="A0A3Q8EXA4"/>
<keyword evidence="7" id="KW-0472">Membrane</keyword>
<evidence type="ECO:0000256" key="7">
    <source>
        <dbReference type="SAM" id="Phobius"/>
    </source>
</evidence>